<name>A0ABR1EU20_NECAM</name>
<evidence type="ECO:0000313" key="16">
    <source>
        <dbReference type="Proteomes" id="UP001303046"/>
    </source>
</evidence>
<comment type="pathway">
    <text evidence="2 14">Lipid metabolism; fatty acid biosynthesis.</text>
</comment>
<comment type="caution">
    <text evidence="14">Lacks conserved residue(s) required for the propagation of feature annotation.</text>
</comment>
<evidence type="ECO:0000256" key="3">
    <source>
        <dbReference type="ARBA" id="ARBA00007811"/>
    </source>
</evidence>
<organism evidence="15 16">
    <name type="scientific">Necator americanus</name>
    <name type="common">Human hookworm</name>
    <dbReference type="NCBI Taxonomy" id="51031"/>
    <lineage>
        <taxon>Eukaryota</taxon>
        <taxon>Metazoa</taxon>
        <taxon>Ecdysozoa</taxon>
        <taxon>Nematoda</taxon>
        <taxon>Chromadorea</taxon>
        <taxon>Rhabditida</taxon>
        <taxon>Rhabditina</taxon>
        <taxon>Rhabditomorpha</taxon>
        <taxon>Strongyloidea</taxon>
        <taxon>Ancylostomatidae</taxon>
        <taxon>Bunostominae</taxon>
        <taxon>Necator</taxon>
    </lineage>
</organism>
<feature type="transmembrane region" description="Helical" evidence="14">
    <location>
        <begin position="149"/>
        <end position="167"/>
    </location>
</feature>
<reference evidence="15 16" key="1">
    <citation type="submission" date="2023-08" db="EMBL/GenBank/DDBJ databases">
        <title>A Necator americanus chromosomal reference genome.</title>
        <authorList>
            <person name="Ilik V."/>
            <person name="Petrzelkova K.J."/>
            <person name="Pardy F."/>
            <person name="Fuh T."/>
            <person name="Niatou-Singa F.S."/>
            <person name="Gouil Q."/>
            <person name="Baker L."/>
            <person name="Ritchie M.E."/>
            <person name="Jex A.R."/>
            <person name="Gazzola D."/>
            <person name="Li H."/>
            <person name="Toshio Fujiwara R."/>
            <person name="Zhan B."/>
            <person name="Aroian R.V."/>
            <person name="Pafco B."/>
            <person name="Schwarz E.M."/>
        </authorList>
    </citation>
    <scope>NUCLEOTIDE SEQUENCE [LARGE SCALE GENOMIC DNA]</scope>
    <source>
        <strain evidence="15 16">Aroian</strain>
        <tissue evidence="15">Whole animal</tissue>
    </source>
</reference>
<sequence length="253" mass="28950">MSGRRYDKLKSLFDDFSCGCEWENWVQEFVDDSIMKPAQLYLFVYNAVQVLGWGVILIKTIDGLSKQLSWPELYTSVETEVKIFQTLALLEIVHALIGIVRSPVGTTIMQVWSRLLLVWPILHTCATARQSVGVPMFLVAWSLTEVIRYSFYALGLLSAVPFFLTWLRYTLFIVLYPLGVTGELLTLFGALPEVAEKKYYTIEMPNPANMGFSFYAVLIASALFYIPGFPQLYLYMFAQRKKVLYVEAAKKKQ</sequence>
<accession>A0ABR1EU20</accession>
<keyword evidence="8 14" id="KW-1133">Transmembrane helix</keyword>
<keyword evidence="11 14" id="KW-0275">Fatty acid biosynthesis</keyword>
<keyword evidence="6 14" id="KW-0812">Transmembrane</keyword>
<evidence type="ECO:0000256" key="11">
    <source>
        <dbReference type="ARBA" id="ARBA00023160"/>
    </source>
</evidence>
<evidence type="ECO:0000256" key="13">
    <source>
        <dbReference type="ARBA" id="ARBA00036671"/>
    </source>
</evidence>
<evidence type="ECO:0000256" key="6">
    <source>
        <dbReference type="ARBA" id="ARBA00022692"/>
    </source>
</evidence>
<keyword evidence="9 14" id="KW-0443">Lipid metabolism</keyword>
<keyword evidence="7 14" id="KW-0276">Fatty acid metabolism</keyword>
<proteinExistence type="inferred from homology"/>
<evidence type="ECO:0000256" key="4">
    <source>
        <dbReference type="ARBA" id="ARBA00013122"/>
    </source>
</evidence>
<keyword evidence="10 14" id="KW-0472">Membrane</keyword>
<evidence type="ECO:0000256" key="10">
    <source>
        <dbReference type="ARBA" id="ARBA00023136"/>
    </source>
</evidence>
<protein>
    <recommendedName>
        <fullName evidence="4 14">Very-long-chain (3R)-3-hydroxyacyl-CoA dehydratase</fullName>
        <ecNumber evidence="4 14">4.2.1.134</ecNumber>
    </recommendedName>
</protein>
<feature type="transmembrane region" description="Helical" evidence="14">
    <location>
        <begin position="212"/>
        <end position="235"/>
    </location>
</feature>
<evidence type="ECO:0000256" key="14">
    <source>
        <dbReference type="RuleBase" id="RU363109"/>
    </source>
</evidence>
<evidence type="ECO:0000313" key="15">
    <source>
        <dbReference type="EMBL" id="KAK6766133.1"/>
    </source>
</evidence>
<dbReference type="PANTHER" id="PTHR11035:SF3">
    <property type="entry name" value="VERY-LONG-CHAIN (3R)-3-HYDROXYACYL-COA DEHYDRATASE"/>
    <property type="match status" value="1"/>
</dbReference>
<evidence type="ECO:0000256" key="7">
    <source>
        <dbReference type="ARBA" id="ARBA00022832"/>
    </source>
</evidence>
<dbReference type="EMBL" id="JAVFWL010000006">
    <property type="protein sequence ID" value="KAK6766133.1"/>
    <property type="molecule type" value="Genomic_DNA"/>
</dbReference>
<comment type="subcellular location">
    <subcellularLocation>
        <location evidence="14">Endoplasmic reticulum membrane</location>
        <topology evidence="14">Multi-pass membrane protein</topology>
    </subcellularLocation>
    <subcellularLocation>
        <location evidence="1">Membrane</location>
        <topology evidence="1">Multi-pass membrane protein</topology>
    </subcellularLocation>
</comment>
<gene>
    <name evidence="15" type="primary">Necator_chrX.g25978</name>
    <name evidence="15" type="ORF">RB195_025812</name>
</gene>
<keyword evidence="16" id="KW-1185">Reference proteome</keyword>
<dbReference type="EC" id="4.2.1.134" evidence="4 14"/>
<dbReference type="PANTHER" id="PTHR11035">
    <property type="entry name" value="VERY-LONG-CHAIN (3R)-3-HYDROXYACYL-COA DEHYDRATASE"/>
    <property type="match status" value="1"/>
</dbReference>
<keyword evidence="12 14" id="KW-0456">Lyase</keyword>
<feature type="transmembrane region" description="Helical" evidence="14">
    <location>
        <begin position="40"/>
        <end position="61"/>
    </location>
</feature>
<comment type="function">
    <text evidence="14">Catalyzes the third of the four reactions of the long-chain fatty acids elongation cycle. This endoplasmic reticulum-bound enzymatic process, allows the addition of two carbons to the chain of long- and very long-chain fatty acids/VLCFAs per cycle. This enzyme catalyzes the dehydration of the 3-hydroxyacyl-CoA intermediate into trans-2,3-enoyl-CoA, within each cycle of fatty acid elongation. Thereby, it participates to the production of VLCFAs of different chain lengths that are involved in multiple biological processes as precursors of membrane lipids and lipid mediators.</text>
</comment>
<comment type="caution">
    <text evidence="15">The sequence shown here is derived from an EMBL/GenBank/DDBJ whole genome shotgun (WGS) entry which is preliminary data.</text>
</comment>
<evidence type="ECO:0000256" key="2">
    <source>
        <dbReference type="ARBA" id="ARBA00005194"/>
    </source>
</evidence>
<evidence type="ECO:0000256" key="9">
    <source>
        <dbReference type="ARBA" id="ARBA00023098"/>
    </source>
</evidence>
<evidence type="ECO:0000256" key="5">
    <source>
        <dbReference type="ARBA" id="ARBA00022516"/>
    </source>
</evidence>
<keyword evidence="5 14" id="KW-0444">Lipid biosynthesis</keyword>
<dbReference type="Pfam" id="PF04387">
    <property type="entry name" value="PTPLA"/>
    <property type="match status" value="1"/>
</dbReference>
<evidence type="ECO:0000256" key="1">
    <source>
        <dbReference type="ARBA" id="ARBA00004141"/>
    </source>
</evidence>
<comment type="similarity">
    <text evidence="3 14">Belongs to the very long-chain fatty acids dehydratase HACD family.</text>
</comment>
<evidence type="ECO:0000256" key="12">
    <source>
        <dbReference type="ARBA" id="ARBA00023239"/>
    </source>
</evidence>
<feature type="transmembrane region" description="Helical" evidence="14">
    <location>
        <begin position="174"/>
        <end position="192"/>
    </location>
</feature>
<dbReference type="InterPro" id="IPR007482">
    <property type="entry name" value="Tyr_Pase-like_PTPLA"/>
</dbReference>
<keyword evidence="14" id="KW-0256">Endoplasmic reticulum</keyword>
<dbReference type="Proteomes" id="UP001303046">
    <property type="component" value="Unassembled WGS sequence"/>
</dbReference>
<comment type="catalytic activity">
    <reaction evidence="13 14">
        <text>a very-long-chain (3R)-3-hydroxyacyl-CoA = a very-long-chain (2E)-enoyl-CoA + H2O</text>
        <dbReference type="Rhea" id="RHEA:45812"/>
        <dbReference type="ChEBI" id="CHEBI:15377"/>
        <dbReference type="ChEBI" id="CHEBI:83728"/>
        <dbReference type="ChEBI" id="CHEBI:85440"/>
        <dbReference type="EC" id="4.2.1.134"/>
    </reaction>
</comment>
<evidence type="ECO:0000256" key="8">
    <source>
        <dbReference type="ARBA" id="ARBA00022989"/>
    </source>
</evidence>